<dbReference type="InterPro" id="IPR057427">
    <property type="entry name" value="WAV3_C"/>
</dbReference>
<reference evidence="5 6" key="1">
    <citation type="submission" date="2024-12" db="EMBL/GenBank/DDBJ databases">
        <title>The unique morphological basis and parallel evolutionary history of personate flowers in Penstemon.</title>
        <authorList>
            <person name="Depatie T.H."/>
            <person name="Wessinger C.A."/>
        </authorList>
    </citation>
    <scope>NUCLEOTIDE SEQUENCE [LARGE SCALE GENOMIC DNA]</scope>
    <source>
        <strain evidence="5">WTNN_2</strain>
        <tissue evidence="5">Leaf</tissue>
    </source>
</reference>
<evidence type="ECO:0000259" key="4">
    <source>
        <dbReference type="PROSITE" id="PS50234"/>
    </source>
</evidence>
<dbReference type="GO" id="GO:0008270">
    <property type="term" value="F:zinc ion binding"/>
    <property type="evidence" value="ECO:0007669"/>
    <property type="project" value="UniProtKB-KW"/>
</dbReference>
<dbReference type="InterPro" id="IPR002035">
    <property type="entry name" value="VWF_A"/>
</dbReference>
<organism evidence="5 6">
    <name type="scientific">Penstemon smallii</name>
    <dbReference type="NCBI Taxonomy" id="265156"/>
    <lineage>
        <taxon>Eukaryota</taxon>
        <taxon>Viridiplantae</taxon>
        <taxon>Streptophyta</taxon>
        <taxon>Embryophyta</taxon>
        <taxon>Tracheophyta</taxon>
        <taxon>Spermatophyta</taxon>
        <taxon>Magnoliopsida</taxon>
        <taxon>eudicotyledons</taxon>
        <taxon>Gunneridae</taxon>
        <taxon>Pentapetalae</taxon>
        <taxon>asterids</taxon>
        <taxon>lamiids</taxon>
        <taxon>Lamiales</taxon>
        <taxon>Plantaginaceae</taxon>
        <taxon>Cheloneae</taxon>
        <taxon>Penstemon</taxon>
    </lineage>
</organism>
<keyword evidence="1" id="KW-0863">Zinc-finger</keyword>
<dbReference type="Pfam" id="PF13519">
    <property type="entry name" value="VWA_2"/>
    <property type="match status" value="1"/>
</dbReference>
<dbReference type="InterPro" id="IPR013083">
    <property type="entry name" value="Znf_RING/FYVE/PHD"/>
</dbReference>
<evidence type="ECO:0000313" key="6">
    <source>
        <dbReference type="Proteomes" id="UP001634393"/>
    </source>
</evidence>
<dbReference type="PROSITE" id="PS50089">
    <property type="entry name" value="ZF_RING_2"/>
    <property type="match status" value="1"/>
</dbReference>
<evidence type="ECO:0000313" key="5">
    <source>
        <dbReference type="EMBL" id="KAL3830577.1"/>
    </source>
</evidence>
<dbReference type="SMART" id="SM00184">
    <property type="entry name" value="RING"/>
    <property type="match status" value="1"/>
</dbReference>
<dbReference type="InterPro" id="IPR036465">
    <property type="entry name" value="vWFA_dom_sf"/>
</dbReference>
<comment type="caution">
    <text evidence="5">The sequence shown here is derived from an EMBL/GenBank/DDBJ whole genome shotgun (WGS) entry which is preliminary data.</text>
</comment>
<feature type="region of interest" description="Disordered" evidence="2">
    <location>
        <begin position="11"/>
        <end position="33"/>
    </location>
</feature>
<evidence type="ECO:0000256" key="1">
    <source>
        <dbReference type="PROSITE-ProRule" id="PRU00175"/>
    </source>
</evidence>
<dbReference type="PANTHER" id="PTHR10579:SF55">
    <property type="entry name" value="E3 UBIQUITIN-PROTEIN LIGASE WAV3"/>
    <property type="match status" value="1"/>
</dbReference>
<keyword evidence="1" id="KW-0862">Zinc</keyword>
<feature type="region of interest" description="Disordered" evidence="2">
    <location>
        <begin position="61"/>
        <end position="80"/>
    </location>
</feature>
<evidence type="ECO:0000259" key="3">
    <source>
        <dbReference type="PROSITE" id="PS50089"/>
    </source>
</evidence>
<feature type="domain" description="VWFA" evidence="4">
    <location>
        <begin position="301"/>
        <end position="410"/>
    </location>
</feature>
<accession>A0ABD3T147</accession>
<dbReference type="InterPro" id="IPR051266">
    <property type="entry name" value="CLCR"/>
</dbReference>
<feature type="domain" description="RING-type" evidence="3">
    <location>
        <begin position="99"/>
        <end position="144"/>
    </location>
</feature>
<dbReference type="Proteomes" id="UP001634393">
    <property type="component" value="Unassembled WGS sequence"/>
</dbReference>
<dbReference type="AlphaFoldDB" id="A0ABD3T147"/>
<dbReference type="SUPFAM" id="SSF53300">
    <property type="entry name" value="vWA-like"/>
    <property type="match status" value="1"/>
</dbReference>
<name>A0ABD3T147_9LAMI</name>
<protein>
    <submittedName>
        <fullName evidence="5">Uncharacterized protein</fullName>
    </submittedName>
</protein>
<proteinExistence type="predicted"/>
<dbReference type="PANTHER" id="PTHR10579">
    <property type="entry name" value="CALCIUM-ACTIVATED CHLORIDE CHANNEL REGULATOR"/>
    <property type="match status" value="1"/>
</dbReference>
<dbReference type="PROSITE" id="PS50234">
    <property type="entry name" value="VWFA"/>
    <property type="match status" value="1"/>
</dbReference>
<dbReference type="Pfam" id="PF13639">
    <property type="entry name" value="zf-RING_2"/>
    <property type="match status" value="1"/>
</dbReference>
<feature type="compositionally biased region" description="Low complexity" evidence="2">
    <location>
        <begin position="68"/>
        <end position="80"/>
    </location>
</feature>
<dbReference type="SUPFAM" id="SSF57850">
    <property type="entry name" value="RING/U-box"/>
    <property type="match status" value="1"/>
</dbReference>
<dbReference type="Gene3D" id="3.40.50.410">
    <property type="entry name" value="von Willebrand factor, type A domain"/>
    <property type="match status" value="1"/>
</dbReference>
<keyword evidence="1" id="KW-0479">Metal-binding</keyword>
<keyword evidence="6" id="KW-1185">Reference proteome</keyword>
<feature type="compositionally biased region" description="Polar residues" evidence="2">
    <location>
        <begin position="20"/>
        <end position="33"/>
    </location>
</feature>
<dbReference type="InterPro" id="IPR001841">
    <property type="entry name" value="Znf_RING"/>
</dbReference>
<dbReference type="SMART" id="SM00327">
    <property type="entry name" value="VWA"/>
    <property type="match status" value="1"/>
</dbReference>
<evidence type="ECO:0000256" key="2">
    <source>
        <dbReference type="SAM" id="MobiDB-lite"/>
    </source>
</evidence>
<gene>
    <name evidence="5" type="ORF">ACJIZ3_019379</name>
</gene>
<dbReference type="Gene3D" id="3.30.40.10">
    <property type="entry name" value="Zinc/RING finger domain, C3HC4 (zinc finger)"/>
    <property type="match status" value="1"/>
</dbReference>
<dbReference type="EMBL" id="JBJXBP010000005">
    <property type="protein sequence ID" value="KAL3830577.1"/>
    <property type="molecule type" value="Genomic_DNA"/>
</dbReference>
<dbReference type="Pfam" id="PF25243">
    <property type="entry name" value="WAV3_C"/>
    <property type="match status" value="1"/>
</dbReference>
<sequence>MGTGWRRAFCTTGHKDRKAATTTTAGSNPSTPRLRCKTTTASTNIENSINDLSPNIKCKTTPKSNAKSPISLFGSSNPSSPRSPFSILKNTLRLSRSSCGVCMQSLKTGQRMAIYTAECSHTFHFPCITSHVKKQNTLICPVCTTTWKDDPLLASHKQNQDSELQQQIDLRASTKQTPTSSPKYCTRALLVESKSYADDEPLVTPKAVPKFNETVEDKDKDEEDEEEVEEFRGFFVDSISSSDEAFTLNKDLTSVDVSLLPEAAVISIGQTHATYAVVLKVKAPPPIPSTTPNAPRRAPIDLVTVLDVRWSMSGAKLEMLKRAIRLVISSLGSSDRLSIVIFSATPKRLLPLTRMTPQGQRVARRIIDGLTCSQGTSMGEALKQATKILEERRERNPVASIILLSDGQDDTVQSNNQRPESSSSHNISTTRFAHVEIPVHSSDFIREPTEDAFSKCVGELLSVVVQDLRIQLGFSPGSDPGEITAVYSCNGSQPTSLGLGYIRIGDLYAEEERELLVEMSVPISTFRSDHHHVFSIKSCYMDPNTHDLIHGREHALLVPKPQTVRLGVVPKIERLRNVFICTRAIAESRRLIEHNEVSSAVALLSSARELLMQSRSESAGEYVRELEVEIMEVQQWWRRQYQRRQEYEMMIVRRRNEERETGVFGDEFSGEQITPRSSWRSAEKQRKAAQTKNYYISRVSDLHGFENARF</sequence>